<organism evidence="3 4">
    <name type="scientific">Marine Group III euryarchaeote</name>
    <dbReference type="NCBI Taxonomy" id="2173149"/>
    <lineage>
        <taxon>Archaea</taxon>
        <taxon>Methanobacteriati</taxon>
        <taxon>Thermoplasmatota</taxon>
        <taxon>Thermoplasmata</taxon>
        <taxon>Candidatus Thermoprofundales</taxon>
    </lineage>
</organism>
<feature type="domain" description="DUF11" evidence="2">
    <location>
        <begin position="44"/>
        <end position="136"/>
    </location>
</feature>
<gene>
    <name evidence="3" type="ORF">EYQ16_03300</name>
</gene>
<evidence type="ECO:0000313" key="4">
    <source>
        <dbReference type="Proteomes" id="UP000589516"/>
    </source>
</evidence>
<proteinExistence type="predicted"/>
<accession>A0A7C8DFG9</accession>
<feature type="compositionally biased region" description="Acidic residues" evidence="1">
    <location>
        <begin position="617"/>
        <end position="635"/>
    </location>
</feature>
<feature type="region of interest" description="Disordered" evidence="1">
    <location>
        <begin position="615"/>
        <end position="638"/>
    </location>
</feature>
<dbReference type="InterPro" id="IPR001434">
    <property type="entry name" value="OmcB-like_DUF11"/>
</dbReference>
<dbReference type="Pfam" id="PF01345">
    <property type="entry name" value="DUF11"/>
    <property type="match status" value="1"/>
</dbReference>
<comment type="caution">
    <text evidence="3">The sequence shown here is derived from an EMBL/GenBank/DDBJ whole genome shotgun (WGS) entry which is preliminary data.</text>
</comment>
<reference evidence="4" key="1">
    <citation type="journal article" date="2019" name="bioRxiv">
        <title>Genome diversification in globally distributed novel marine Proteobacteria is linked to environmental adaptation.</title>
        <authorList>
            <person name="Zhou Z."/>
            <person name="Tran P.Q."/>
            <person name="Kieft K."/>
            <person name="Anantharaman K."/>
        </authorList>
    </citation>
    <scope>NUCLEOTIDE SEQUENCE [LARGE SCALE GENOMIC DNA]</scope>
</reference>
<dbReference type="Proteomes" id="UP000589516">
    <property type="component" value="Unassembled WGS sequence"/>
</dbReference>
<evidence type="ECO:0000256" key="1">
    <source>
        <dbReference type="SAM" id="MobiDB-lite"/>
    </source>
</evidence>
<dbReference type="AlphaFoldDB" id="A0A7C8DFG9"/>
<protein>
    <recommendedName>
        <fullName evidence="2">DUF11 domain-containing protein</fullName>
    </recommendedName>
</protein>
<evidence type="ECO:0000313" key="3">
    <source>
        <dbReference type="EMBL" id="HIG63528.1"/>
    </source>
</evidence>
<sequence length="657" mass="67804">MSTTRGLLAAFALLALITALPSAEAGAQLDVSGSGYHEQESFASANGTAMFTMTIANSGDEEYSAVQVSAEMDDPEWPADLVNFTIQSTGNYSQGMIDLGTLGTGGSAVLAVDVSVPFDSDVGKQTEVTITVRADDDTAVHQFVVIVTNWIAWSDDVAVHSFEVGGAHDYSLTVENIAVDENGTAVAIADDITVQYAGTGGWRVSGSDWDPGTQSMVLHGMDAGLAYESNVTVTLFDDSVHAGPQEIGFQASSLDPDDPFGFPYYQPFPVKLFASVEPLYGVTVTGASSQDVDVSGGAAFAAWDVSVRNLGNTDDEFNLGWNSDLPSGWIATGQETTSGSLGWRLAGGSFGFELNVSIPASAGAGDSGTLTLTATSVNDPAKTTSQAFTATVTQHYGLSFLVDDTSKIGSPGSNATFLFTVGNPGNGIDSYAIAVDGPGLWAPTADVDSIDVTALGSGNFALTVSVPAGKEAHATSGNITVTVTSEDGETNATETVTVSVRQIHDLAFSYALNATGAEVNSVEVAQSTTLQLQVILSNNGNGYDTASLALVDAPAWATLEHTSVPVTSEGQVTISVNLAPDVTSLSGRTYTFQVQATASDGVETATSGDLSVKIAEQETEGEEPEETDTGTEEEGGIPGFGLLAALSALGLALRRRD</sequence>
<evidence type="ECO:0000259" key="2">
    <source>
        <dbReference type="Pfam" id="PF01345"/>
    </source>
</evidence>
<dbReference type="EMBL" id="DUAV01000022">
    <property type="protein sequence ID" value="HIG63528.1"/>
    <property type="molecule type" value="Genomic_DNA"/>
</dbReference>
<name>A0A7C8DFG9_9ARCH</name>